<dbReference type="EMBL" id="RCZM01000001">
    <property type="protein sequence ID" value="TPG19153.1"/>
    <property type="molecule type" value="Genomic_DNA"/>
</dbReference>
<evidence type="ECO:0000313" key="3">
    <source>
        <dbReference type="EMBL" id="TPG19153.1"/>
    </source>
</evidence>
<keyword evidence="1" id="KW-0472">Membrane</keyword>
<dbReference type="InterPro" id="IPR057169">
    <property type="entry name" value="DUF7847"/>
</dbReference>
<sequence>MSPGYAHPAMEFRPGVIPLRPLNLSDLYGAVIKAIRGNVAATMGLAFVTTLIFLVPTTALGAWIASQESLDFESTEDVFPVAGTIGSVVPSLGTSLSAILLTGFVAFVISQAVMGRKVTAGQTWEGTRGRLPALVGATIVTGLAITLALAAVLVLPVLALVAATTGGNDSGIAGAVVLTLGAALVAIALALFLSTRLAFVGVAVVLEKASVGQGIARSWRLTSGSQFWRVLGIRILTGIIVGIAAQILTVPLSIIGTFGVIGTGDPSDMFVWQSVIAGVTGLITGALTTPFTAGVDALLYVDQRIRREGFDVQLITAAQDDATRQWPGAALRR</sequence>
<feature type="transmembrane region" description="Helical" evidence="1">
    <location>
        <begin position="227"/>
        <end position="255"/>
    </location>
</feature>
<keyword evidence="4" id="KW-1185">Reference proteome</keyword>
<feature type="transmembrane region" description="Helical" evidence="1">
    <location>
        <begin position="131"/>
        <end position="161"/>
    </location>
</feature>
<feature type="domain" description="DUF7847" evidence="2">
    <location>
        <begin position="49"/>
        <end position="295"/>
    </location>
</feature>
<feature type="transmembrane region" description="Helical" evidence="1">
    <location>
        <begin position="85"/>
        <end position="110"/>
    </location>
</feature>
<dbReference type="OrthoDB" id="121140at2"/>
<evidence type="ECO:0000313" key="4">
    <source>
        <dbReference type="Proteomes" id="UP000317722"/>
    </source>
</evidence>
<dbReference type="AlphaFoldDB" id="A0A502D243"/>
<name>A0A502D243_9MICO</name>
<feature type="transmembrane region" description="Helical" evidence="1">
    <location>
        <begin position="43"/>
        <end position="65"/>
    </location>
</feature>
<proteinExistence type="predicted"/>
<accession>A0A502D243</accession>
<reference evidence="3 4" key="1">
    <citation type="journal article" date="2019" name="Environ. Microbiol.">
        <title>Species interactions and distinct microbial communities in high Arctic permafrost affected cryosols are associated with the CH4 and CO2 gas fluxes.</title>
        <authorList>
            <person name="Altshuler I."/>
            <person name="Hamel J."/>
            <person name="Turney S."/>
            <person name="Magnuson E."/>
            <person name="Levesque R."/>
            <person name="Greer C."/>
            <person name="Whyte L.G."/>
        </authorList>
    </citation>
    <scope>NUCLEOTIDE SEQUENCE [LARGE SCALE GENOMIC DNA]</scope>
    <source>
        <strain evidence="3 4">S9.3A</strain>
    </source>
</reference>
<gene>
    <name evidence="3" type="ORF">EAH86_01155</name>
</gene>
<protein>
    <recommendedName>
        <fullName evidence="2">DUF7847 domain-containing protein</fullName>
    </recommendedName>
</protein>
<dbReference type="Proteomes" id="UP000317722">
    <property type="component" value="Unassembled WGS sequence"/>
</dbReference>
<feature type="transmembrane region" description="Helical" evidence="1">
    <location>
        <begin position="173"/>
        <end position="206"/>
    </location>
</feature>
<evidence type="ECO:0000259" key="2">
    <source>
        <dbReference type="Pfam" id="PF25231"/>
    </source>
</evidence>
<keyword evidence="1" id="KW-0812">Transmembrane</keyword>
<dbReference type="Pfam" id="PF25231">
    <property type="entry name" value="DUF7847"/>
    <property type="match status" value="1"/>
</dbReference>
<keyword evidence="1" id="KW-1133">Transmembrane helix</keyword>
<organism evidence="3 4">
    <name type="scientific">Pedococcus bigeumensis</name>
    <dbReference type="NCBI Taxonomy" id="433644"/>
    <lineage>
        <taxon>Bacteria</taxon>
        <taxon>Bacillati</taxon>
        <taxon>Actinomycetota</taxon>
        <taxon>Actinomycetes</taxon>
        <taxon>Micrococcales</taxon>
        <taxon>Intrasporangiaceae</taxon>
        <taxon>Pedococcus</taxon>
    </lineage>
</organism>
<comment type="caution">
    <text evidence="3">The sequence shown here is derived from an EMBL/GenBank/DDBJ whole genome shotgun (WGS) entry which is preliminary data.</text>
</comment>
<dbReference type="RefSeq" id="WP_140736796.1">
    <property type="nucleotide sequence ID" value="NZ_RCZM01000001.1"/>
</dbReference>
<feature type="transmembrane region" description="Helical" evidence="1">
    <location>
        <begin position="275"/>
        <end position="301"/>
    </location>
</feature>
<evidence type="ECO:0000256" key="1">
    <source>
        <dbReference type="SAM" id="Phobius"/>
    </source>
</evidence>